<evidence type="ECO:0000313" key="3">
    <source>
        <dbReference type="Proteomes" id="UP000521922"/>
    </source>
</evidence>
<reference evidence="2 3" key="1">
    <citation type="submission" date="2020-07" db="EMBL/GenBank/DDBJ databases">
        <title>Sequencing the genomes of 1000 actinobacteria strains.</title>
        <authorList>
            <person name="Klenk H.-P."/>
        </authorList>
    </citation>
    <scope>NUCLEOTIDE SEQUENCE [LARGE SCALE GENOMIC DNA]</scope>
    <source>
        <strain evidence="2 3">DSM 7487</strain>
    </source>
</reference>
<accession>A0A7Y9ARX2</accession>
<evidence type="ECO:0000313" key="2">
    <source>
        <dbReference type="EMBL" id="NYD20496.1"/>
    </source>
</evidence>
<dbReference type="Proteomes" id="UP000521922">
    <property type="component" value="Unassembled WGS sequence"/>
</dbReference>
<name>A0A7Y9ARX2_9ACTN</name>
<dbReference type="InterPro" id="IPR052718">
    <property type="entry name" value="NmrA-type_oxidoreductase"/>
</dbReference>
<comment type="caution">
    <text evidence="2">The sequence shown here is derived from an EMBL/GenBank/DDBJ whole genome shotgun (WGS) entry which is preliminary data.</text>
</comment>
<evidence type="ECO:0000259" key="1">
    <source>
        <dbReference type="Pfam" id="PF13460"/>
    </source>
</evidence>
<dbReference type="Pfam" id="PF13460">
    <property type="entry name" value="NAD_binding_10"/>
    <property type="match status" value="1"/>
</dbReference>
<dbReference type="PANTHER" id="PTHR47129:SF1">
    <property type="entry name" value="NMRA-LIKE DOMAIN-CONTAINING PROTEIN"/>
    <property type="match status" value="1"/>
</dbReference>
<dbReference type="InterPro" id="IPR016040">
    <property type="entry name" value="NAD(P)-bd_dom"/>
</dbReference>
<protein>
    <submittedName>
        <fullName evidence="2">NAD(P)H dehydrogenase (Quinone)</fullName>
        <ecNumber evidence="2">1.6.5.2</ecNumber>
    </submittedName>
</protein>
<dbReference type="AlphaFoldDB" id="A0A7Y9ARX2"/>
<proteinExistence type="predicted"/>
<organism evidence="2 3">
    <name type="scientific">Kineococcus aurantiacus</name>
    <dbReference type="NCBI Taxonomy" id="37633"/>
    <lineage>
        <taxon>Bacteria</taxon>
        <taxon>Bacillati</taxon>
        <taxon>Actinomycetota</taxon>
        <taxon>Actinomycetes</taxon>
        <taxon>Kineosporiales</taxon>
        <taxon>Kineosporiaceae</taxon>
        <taxon>Kineococcus</taxon>
    </lineage>
</organism>
<sequence>MIVITAARRPRAAEDLGVEVRYADCDAPASLVPAFAGARAVLLVSGTEPGRRVEQHGAAVEAAARAGVEHLVHTGAPRVDSTALVFAPEHPATERLIAGSGIPFTTLRNNWYLENHAPTIVSAASTGHFVGNAAGGAVASAARDDCAEAAAVVLSGAGHANRVHELAGDSPWTCQQLAGTVSAQLGRPVTYEDIGYEEHRAQLEVHGVPPAGIDAIAGVERNIAEGALELSDVSLRTLLGRATTPLADTVRDVLTRQPVARP</sequence>
<dbReference type="InterPro" id="IPR036291">
    <property type="entry name" value="NAD(P)-bd_dom_sf"/>
</dbReference>
<dbReference type="GO" id="GO:0003955">
    <property type="term" value="F:NAD(P)H dehydrogenase (quinone) activity"/>
    <property type="evidence" value="ECO:0007669"/>
    <property type="project" value="UniProtKB-EC"/>
</dbReference>
<feature type="domain" description="NAD(P)-binding" evidence="1">
    <location>
        <begin position="7"/>
        <end position="153"/>
    </location>
</feature>
<dbReference type="EC" id="1.6.5.2" evidence="2"/>
<keyword evidence="2" id="KW-0560">Oxidoreductase</keyword>
<dbReference type="SUPFAM" id="SSF51735">
    <property type="entry name" value="NAD(P)-binding Rossmann-fold domains"/>
    <property type="match status" value="1"/>
</dbReference>
<dbReference type="EMBL" id="JACCBB010000001">
    <property type="protein sequence ID" value="NYD20496.1"/>
    <property type="molecule type" value="Genomic_DNA"/>
</dbReference>
<dbReference type="PANTHER" id="PTHR47129">
    <property type="entry name" value="QUINONE OXIDOREDUCTASE 2"/>
    <property type="match status" value="1"/>
</dbReference>
<dbReference type="Gene3D" id="3.90.25.10">
    <property type="entry name" value="UDP-galactose 4-epimerase, domain 1"/>
    <property type="match status" value="1"/>
</dbReference>
<keyword evidence="3" id="KW-1185">Reference proteome</keyword>
<dbReference type="Gene3D" id="3.40.50.720">
    <property type="entry name" value="NAD(P)-binding Rossmann-like Domain"/>
    <property type="match status" value="1"/>
</dbReference>
<dbReference type="RefSeq" id="WP_179748173.1">
    <property type="nucleotide sequence ID" value="NZ_BAAAGN010000002.1"/>
</dbReference>
<gene>
    <name evidence="2" type="ORF">BJ968_000036</name>
</gene>